<dbReference type="InterPro" id="IPR028435">
    <property type="entry name" value="Plakophilin/d_Catenin"/>
</dbReference>
<keyword evidence="3" id="KW-0677">Repeat</keyword>
<dbReference type="EMBL" id="JBBPFD010000016">
    <property type="protein sequence ID" value="KAK7893639.1"/>
    <property type="molecule type" value="Genomic_DNA"/>
</dbReference>
<dbReference type="GO" id="GO:0098609">
    <property type="term" value="P:cell-cell adhesion"/>
    <property type="evidence" value="ECO:0007669"/>
    <property type="project" value="InterPro"/>
</dbReference>
<dbReference type="SUPFAM" id="SSF48371">
    <property type="entry name" value="ARM repeat"/>
    <property type="match status" value="1"/>
</dbReference>
<gene>
    <name evidence="6" type="ORF">WMY93_022791</name>
</gene>
<evidence type="ECO:0000313" key="7">
    <source>
        <dbReference type="Proteomes" id="UP001460270"/>
    </source>
</evidence>
<evidence type="ECO:0000313" key="6">
    <source>
        <dbReference type="EMBL" id="KAK7893639.1"/>
    </source>
</evidence>
<keyword evidence="7" id="KW-1185">Reference proteome</keyword>
<comment type="subcellular location">
    <subcellularLocation>
        <location evidence="1">Cell junction</location>
    </subcellularLocation>
</comment>
<proteinExistence type="inferred from homology"/>
<accession>A0AAW0NC40</accession>
<dbReference type="Gene3D" id="1.25.10.10">
    <property type="entry name" value="Leucine-rich Repeat Variant"/>
    <property type="match status" value="1"/>
</dbReference>
<evidence type="ECO:0000256" key="3">
    <source>
        <dbReference type="ARBA" id="ARBA00022737"/>
    </source>
</evidence>
<dbReference type="AlphaFoldDB" id="A0AAW0NC40"/>
<reference evidence="7" key="1">
    <citation type="submission" date="2024-04" db="EMBL/GenBank/DDBJ databases">
        <title>Salinicola lusitanus LLJ914,a marine bacterium isolated from the Okinawa Trough.</title>
        <authorList>
            <person name="Li J."/>
        </authorList>
    </citation>
    <scope>NUCLEOTIDE SEQUENCE [LARGE SCALE GENOMIC DNA]</scope>
</reference>
<dbReference type="Proteomes" id="UP001460270">
    <property type="component" value="Unassembled WGS sequence"/>
</dbReference>
<dbReference type="GO" id="GO:0005634">
    <property type="term" value="C:nucleus"/>
    <property type="evidence" value="ECO:0007669"/>
    <property type="project" value="TreeGrafter"/>
</dbReference>
<keyword evidence="5" id="KW-0965">Cell junction</keyword>
<dbReference type="GO" id="GO:0005886">
    <property type="term" value="C:plasma membrane"/>
    <property type="evidence" value="ECO:0007669"/>
    <property type="project" value="TreeGrafter"/>
</dbReference>
<dbReference type="Pfam" id="PF00514">
    <property type="entry name" value="Arm"/>
    <property type="match status" value="1"/>
</dbReference>
<evidence type="ECO:0000256" key="4">
    <source>
        <dbReference type="ARBA" id="ARBA00022889"/>
    </source>
</evidence>
<evidence type="ECO:0000256" key="1">
    <source>
        <dbReference type="ARBA" id="ARBA00004282"/>
    </source>
</evidence>
<comment type="similarity">
    <text evidence="2">Belongs to the beta-catenin family.</text>
</comment>
<evidence type="ECO:0000256" key="2">
    <source>
        <dbReference type="ARBA" id="ARBA00005462"/>
    </source>
</evidence>
<dbReference type="InterPro" id="IPR011989">
    <property type="entry name" value="ARM-like"/>
</dbReference>
<dbReference type="InterPro" id="IPR016024">
    <property type="entry name" value="ARM-type_fold"/>
</dbReference>
<dbReference type="PANTHER" id="PTHR10372:SF5">
    <property type="entry name" value="SPLICING REGULATOR ARVCF"/>
    <property type="match status" value="1"/>
</dbReference>
<dbReference type="GO" id="GO:0005912">
    <property type="term" value="C:adherens junction"/>
    <property type="evidence" value="ECO:0007669"/>
    <property type="project" value="TreeGrafter"/>
</dbReference>
<dbReference type="InterPro" id="IPR000225">
    <property type="entry name" value="Armadillo"/>
</dbReference>
<evidence type="ECO:0000256" key="5">
    <source>
        <dbReference type="ARBA" id="ARBA00022949"/>
    </source>
</evidence>
<organism evidence="6 7">
    <name type="scientific">Mugilogobius chulae</name>
    <name type="common">yellowstripe goby</name>
    <dbReference type="NCBI Taxonomy" id="88201"/>
    <lineage>
        <taxon>Eukaryota</taxon>
        <taxon>Metazoa</taxon>
        <taxon>Chordata</taxon>
        <taxon>Craniata</taxon>
        <taxon>Vertebrata</taxon>
        <taxon>Euteleostomi</taxon>
        <taxon>Actinopterygii</taxon>
        <taxon>Neopterygii</taxon>
        <taxon>Teleostei</taxon>
        <taxon>Neoteleostei</taxon>
        <taxon>Acanthomorphata</taxon>
        <taxon>Gobiaria</taxon>
        <taxon>Gobiiformes</taxon>
        <taxon>Gobioidei</taxon>
        <taxon>Gobiidae</taxon>
        <taxon>Gobionellinae</taxon>
        <taxon>Mugilogobius</taxon>
    </lineage>
</organism>
<comment type="caution">
    <text evidence="6">The sequence shown here is derived from an EMBL/GenBank/DDBJ whole genome shotgun (WGS) entry which is preliminary data.</text>
</comment>
<dbReference type="PANTHER" id="PTHR10372">
    <property type="entry name" value="PLAKOPHILLIN-RELATED"/>
    <property type="match status" value="1"/>
</dbReference>
<sequence>METLLTLRWTIDNDSENREQLTDYLKCKNFKCVKDIKFNRNTVKVFLKTTAIPHLVDRKSLWALRNISYGKDNDNKVAIKNCDGIPALVRLLRKTNDMEVRELITDLPLMSPSFAQCCQIFRETKVPGPAPLPARPAIPES</sequence>
<name>A0AAW0NC40_9GOBI</name>
<dbReference type="GO" id="GO:0005737">
    <property type="term" value="C:cytoplasm"/>
    <property type="evidence" value="ECO:0007669"/>
    <property type="project" value="TreeGrafter"/>
</dbReference>
<protein>
    <submittedName>
        <fullName evidence="6">Uncharacterized protein</fullName>
    </submittedName>
</protein>
<keyword evidence="4" id="KW-0130">Cell adhesion</keyword>